<evidence type="ECO:0000313" key="5">
    <source>
        <dbReference type="Proteomes" id="UP000002774"/>
    </source>
</evidence>
<dbReference type="Proteomes" id="UP000002774">
    <property type="component" value="Chromosome"/>
</dbReference>
<dbReference type="GO" id="GO:0003677">
    <property type="term" value="F:DNA binding"/>
    <property type="evidence" value="ECO:0007669"/>
    <property type="project" value="UniProtKB-KW"/>
</dbReference>
<keyword evidence="2" id="KW-0175">Coiled coil</keyword>
<evidence type="ECO:0000313" key="4">
    <source>
        <dbReference type="EMBL" id="EHQ24313.1"/>
    </source>
</evidence>
<dbReference type="HOGENOM" id="CLU_147365_0_0_10"/>
<dbReference type="STRING" id="714943.Mucpa_0110"/>
<name>H1YDX3_9SPHI</name>
<dbReference type="eggNOG" id="COG1396">
    <property type="taxonomic scope" value="Bacteria"/>
</dbReference>
<dbReference type="InterPro" id="IPR001387">
    <property type="entry name" value="Cro/C1-type_HTH"/>
</dbReference>
<dbReference type="OrthoDB" id="674774at2"/>
<evidence type="ECO:0000259" key="3">
    <source>
        <dbReference type="PROSITE" id="PS50943"/>
    </source>
</evidence>
<dbReference type="CDD" id="cd00093">
    <property type="entry name" value="HTH_XRE"/>
    <property type="match status" value="1"/>
</dbReference>
<dbReference type="SUPFAM" id="SSF47413">
    <property type="entry name" value="lambda repressor-like DNA-binding domains"/>
    <property type="match status" value="1"/>
</dbReference>
<dbReference type="AlphaFoldDB" id="H1YDX3"/>
<reference evidence="4" key="1">
    <citation type="submission" date="2011-09" db="EMBL/GenBank/DDBJ databases">
        <title>The permanent draft genome of Mucilaginibacter paludis DSM 18603.</title>
        <authorList>
            <consortium name="US DOE Joint Genome Institute (JGI-PGF)"/>
            <person name="Lucas S."/>
            <person name="Han J."/>
            <person name="Lapidus A."/>
            <person name="Bruce D."/>
            <person name="Goodwin L."/>
            <person name="Pitluck S."/>
            <person name="Peters L."/>
            <person name="Kyrpides N."/>
            <person name="Mavromatis K."/>
            <person name="Ivanova N."/>
            <person name="Mikhailova N."/>
            <person name="Held B."/>
            <person name="Detter J.C."/>
            <person name="Tapia R."/>
            <person name="Han C."/>
            <person name="Land M."/>
            <person name="Hauser L."/>
            <person name="Markowitz V."/>
            <person name="Cheng J.-F."/>
            <person name="Hugenholtz P."/>
            <person name="Woyke T."/>
            <person name="Wu D."/>
            <person name="Tindall B."/>
            <person name="Brambilla E."/>
            <person name="Klenk H.-P."/>
            <person name="Eisen J.A."/>
        </authorList>
    </citation>
    <scope>NUCLEOTIDE SEQUENCE [LARGE SCALE GENOMIC DNA]</scope>
    <source>
        <strain evidence="4">DSM 18603</strain>
    </source>
</reference>
<dbReference type="InterPro" id="IPR010982">
    <property type="entry name" value="Lambda_DNA-bd_dom_sf"/>
</dbReference>
<keyword evidence="1" id="KW-0238">DNA-binding</keyword>
<evidence type="ECO:0000256" key="2">
    <source>
        <dbReference type="SAM" id="Coils"/>
    </source>
</evidence>
<sequence length="138" mass="16008">MQTFRKIHIGRNIERLREFKGIKQEVLASGLGVSQQTISRIEQSETVDEVKLEQIAKLLGVTKEAIKNYSDEAVIFHIQTMNDNASANYQYNSNSVERIVELYERLLNEKNELIKQKDEVIKHKDAVIEMFKQQQKAS</sequence>
<dbReference type="EMBL" id="CM001403">
    <property type="protein sequence ID" value="EHQ24313.1"/>
    <property type="molecule type" value="Genomic_DNA"/>
</dbReference>
<proteinExistence type="predicted"/>
<feature type="coiled-coil region" evidence="2">
    <location>
        <begin position="96"/>
        <end position="123"/>
    </location>
</feature>
<protein>
    <submittedName>
        <fullName evidence="4">Helix-turn-helix domain protein</fullName>
    </submittedName>
</protein>
<accession>H1YDX3</accession>
<feature type="domain" description="HTH cro/C1-type" evidence="3">
    <location>
        <begin position="13"/>
        <end position="66"/>
    </location>
</feature>
<dbReference type="SMART" id="SM00530">
    <property type="entry name" value="HTH_XRE"/>
    <property type="match status" value="1"/>
</dbReference>
<dbReference type="PANTHER" id="PTHR46558">
    <property type="entry name" value="TRACRIPTIONAL REGULATORY PROTEIN-RELATED-RELATED"/>
    <property type="match status" value="1"/>
</dbReference>
<dbReference type="Pfam" id="PF13560">
    <property type="entry name" value="HTH_31"/>
    <property type="match status" value="1"/>
</dbReference>
<organism evidence="4 5">
    <name type="scientific">Mucilaginibacter paludis DSM 18603</name>
    <dbReference type="NCBI Taxonomy" id="714943"/>
    <lineage>
        <taxon>Bacteria</taxon>
        <taxon>Pseudomonadati</taxon>
        <taxon>Bacteroidota</taxon>
        <taxon>Sphingobacteriia</taxon>
        <taxon>Sphingobacteriales</taxon>
        <taxon>Sphingobacteriaceae</taxon>
        <taxon>Mucilaginibacter</taxon>
    </lineage>
</organism>
<keyword evidence="5" id="KW-1185">Reference proteome</keyword>
<evidence type="ECO:0000256" key="1">
    <source>
        <dbReference type="ARBA" id="ARBA00023125"/>
    </source>
</evidence>
<dbReference type="PROSITE" id="PS50943">
    <property type="entry name" value="HTH_CROC1"/>
    <property type="match status" value="1"/>
</dbReference>
<gene>
    <name evidence="4" type="ORF">Mucpa_0110</name>
</gene>
<dbReference type="RefSeq" id="WP_008503854.1">
    <property type="nucleotide sequence ID" value="NZ_CM001403.1"/>
</dbReference>
<dbReference type="Gene3D" id="1.10.260.40">
    <property type="entry name" value="lambda repressor-like DNA-binding domains"/>
    <property type="match status" value="1"/>
</dbReference>
<dbReference type="PANTHER" id="PTHR46558:SF4">
    <property type="entry name" value="DNA-BIDING PHAGE PROTEIN"/>
    <property type="match status" value="1"/>
</dbReference>